<accession>A0A183EMU4</accession>
<evidence type="ECO:0000313" key="1">
    <source>
        <dbReference type="EMBL" id="VDN39774.1"/>
    </source>
</evidence>
<reference evidence="1 2" key="2">
    <citation type="submission" date="2018-11" db="EMBL/GenBank/DDBJ databases">
        <authorList>
            <consortium name="Pathogen Informatics"/>
        </authorList>
    </citation>
    <scope>NUCLEOTIDE SEQUENCE [LARGE SCALE GENOMIC DNA]</scope>
</reference>
<dbReference type="OrthoDB" id="5839724at2759"/>
<proteinExistence type="predicted"/>
<evidence type="ECO:0000313" key="2">
    <source>
        <dbReference type="Proteomes" id="UP000271098"/>
    </source>
</evidence>
<keyword evidence="2" id="KW-1185">Reference proteome</keyword>
<dbReference type="WBParaSite" id="GPUH_0002231201-mRNA-1">
    <property type="protein sequence ID" value="GPUH_0002231201-mRNA-1"/>
    <property type="gene ID" value="GPUH_0002231201"/>
</dbReference>
<dbReference type="EMBL" id="UYRT01094711">
    <property type="protein sequence ID" value="VDN39774.1"/>
    <property type="molecule type" value="Genomic_DNA"/>
</dbReference>
<dbReference type="AlphaFoldDB" id="A0A183EMU4"/>
<name>A0A183EMU4_9BILA</name>
<reference evidence="3" key="1">
    <citation type="submission" date="2016-06" db="UniProtKB">
        <authorList>
            <consortium name="WormBaseParasite"/>
        </authorList>
    </citation>
    <scope>IDENTIFICATION</scope>
</reference>
<dbReference type="Proteomes" id="UP000271098">
    <property type="component" value="Unassembled WGS sequence"/>
</dbReference>
<organism evidence="3">
    <name type="scientific">Gongylonema pulchrum</name>
    <dbReference type="NCBI Taxonomy" id="637853"/>
    <lineage>
        <taxon>Eukaryota</taxon>
        <taxon>Metazoa</taxon>
        <taxon>Ecdysozoa</taxon>
        <taxon>Nematoda</taxon>
        <taxon>Chromadorea</taxon>
        <taxon>Rhabditida</taxon>
        <taxon>Spirurina</taxon>
        <taxon>Spiruromorpha</taxon>
        <taxon>Spiruroidea</taxon>
        <taxon>Gongylonematidae</taxon>
        <taxon>Gongylonema</taxon>
    </lineage>
</organism>
<sequence>MLTKALHERDSRLHFMPHNFWSNHNRRVVLNSSLWQGGRGRRFRMRRPFEFVRFLLPGEGSDTEDPPTASELRDLSIVRNIPFVIPFMQRIEVLLFIVFMRFCCAAL</sequence>
<gene>
    <name evidence="1" type="ORF">GPUH_LOCUS22285</name>
</gene>
<evidence type="ECO:0000313" key="3">
    <source>
        <dbReference type="WBParaSite" id="GPUH_0002231201-mRNA-1"/>
    </source>
</evidence>
<protein>
    <submittedName>
        <fullName evidence="3">Transmembrane protein</fullName>
    </submittedName>
</protein>